<reference evidence="3 4" key="1">
    <citation type="submission" date="2021-11" db="EMBL/GenBank/DDBJ databases">
        <authorList>
            <person name="Lee D.-H."/>
            <person name="Kim S.-B."/>
        </authorList>
    </citation>
    <scope>NUCLEOTIDE SEQUENCE [LARGE SCALE GENOMIC DNA]</scope>
    <source>
        <strain evidence="3 4">KCTC 52223</strain>
    </source>
</reference>
<dbReference type="CDD" id="cd13578">
    <property type="entry name" value="PBP2_Bug27"/>
    <property type="match status" value="1"/>
</dbReference>
<dbReference type="InterPro" id="IPR005064">
    <property type="entry name" value="BUG"/>
</dbReference>
<sequence length="325" mass="33964">MRWIRLLPILLSATVSLLGLGAAAQSTSSQATALVVPYAPGGGHDSVARILAPRLAERLGHSVIVENRPGANGMIGADYVARAKPDGRTILLASPAEIVIAPSAYKKMNYDPMKDLAPVTLAATTPVVIVANPSLGVRTLADVIALAKRTPEGLAYGTPGEGSSQHLAGAWLAHLAGIKLLHIPYKGAGPATNDVVAGHVPLAIVGMAPVLPFIRDGKLVAIAVTSPERVTWAKDVSAVAESPGMKDFAASHWMGVMVPGRTPADIVQRLQADFATVLKLPDVRDRLAALGVDPVGDSTAAFRDYLAVERSLFAQMYKFSGLTPE</sequence>
<dbReference type="PANTHER" id="PTHR42928:SF5">
    <property type="entry name" value="BLR1237 PROTEIN"/>
    <property type="match status" value="1"/>
</dbReference>
<gene>
    <name evidence="3" type="ORF">LJ725_08290</name>
</gene>
<dbReference type="Gene3D" id="3.40.190.10">
    <property type="entry name" value="Periplasmic binding protein-like II"/>
    <property type="match status" value="1"/>
</dbReference>
<organism evidence="3 4">
    <name type="scientific">Reyranella aquatilis</name>
    <dbReference type="NCBI Taxonomy" id="2035356"/>
    <lineage>
        <taxon>Bacteria</taxon>
        <taxon>Pseudomonadati</taxon>
        <taxon>Pseudomonadota</taxon>
        <taxon>Alphaproteobacteria</taxon>
        <taxon>Hyphomicrobiales</taxon>
        <taxon>Reyranellaceae</taxon>
        <taxon>Reyranella</taxon>
    </lineage>
</organism>
<accession>A0ABS8KSC5</accession>
<keyword evidence="4" id="KW-1185">Reference proteome</keyword>
<dbReference type="RefSeq" id="WP_230550179.1">
    <property type="nucleotide sequence ID" value="NZ_JAJISD010000003.1"/>
</dbReference>
<evidence type="ECO:0000256" key="2">
    <source>
        <dbReference type="SAM" id="SignalP"/>
    </source>
</evidence>
<dbReference type="PANTHER" id="PTHR42928">
    <property type="entry name" value="TRICARBOXYLATE-BINDING PROTEIN"/>
    <property type="match status" value="1"/>
</dbReference>
<name>A0ABS8KSC5_9HYPH</name>
<comment type="caution">
    <text evidence="3">The sequence shown here is derived from an EMBL/GenBank/DDBJ whole genome shotgun (WGS) entry which is preliminary data.</text>
</comment>
<evidence type="ECO:0000313" key="4">
    <source>
        <dbReference type="Proteomes" id="UP001198862"/>
    </source>
</evidence>
<dbReference type="InterPro" id="IPR042100">
    <property type="entry name" value="Bug_dom1"/>
</dbReference>
<proteinExistence type="inferred from homology"/>
<protein>
    <submittedName>
        <fullName evidence="3">Tripartite tricarboxylate transporter substrate binding protein</fullName>
    </submittedName>
</protein>
<evidence type="ECO:0000256" key="1">
    <source>
        <dbReference type="ARBA" id="ARBA00006987"/>
    </source>
</evidence>
<dbReference type="Gene3D" id="3.40.190.150">
    <property type="entry name" value="Bordetella uptake gene, domain 1"/>
    <property type="match status" value="1"/>
</dbReference>
<dbReference type="PIRSF" id="PIRSF017082">
    <property type="entry name" value="YflP"/>
    <property type="match status" value="1"/>
</dbReference>
<keyword evidence="2" id="KW-0732">Signal</keyword>
<feature type="signal peptide" evidence="2">
    <location>
        <begin position="1"/>
        <end position="24"/>
    </location>
</feature>
<dbReference type="Proteomes" id="UP001198862">
    <property type="component" value="Unassembled WGS sequence"/>
</dbReference>
<evidence type="ECO:0000313" key="3">
    <source>
        <dbReference type="EMBL" id="MCC8428960.1"/>
    </source>
</evidence>
<dbReference type="Pfam" id="PF03401">
    <property type="entry name" value="TctC"/>
    <property type="match status" value="1"/>
</dbReference>
<comment type="similarity">
    <text evidence="1">Belongs to the UPF0065 (bug) family.</text>
</comment>
<dbReference type="SUPFAM" id="SSF53850">
    <property type="entry name" value="Periplasmic binding protein-like II"/>
    <property type="match status" value="1"/>
</dbReference>
<dbReference type="EMBL" id="JAJISD010000003">
    <property type="protein sequence ID" value="MCC8428960.1"/>
    <property type="molecule type" value="Genomic_DNA"/>
</dbReference>
<feature type="chain" id="PRO_5046269131" evidence="2">
    <location>
        <begin position="25"/>
        <end position="325"/>
    </location>
</feature>